<evidence type="ECO:0000256" key="13">
    <source>
        <dbReference type="SAM" id="SignalP"/>
    </source>
</evidence>
<keyword evidence="8 12" id="KW-0274">FAD</keyword>
<evidence type="ECO:0000256" key="8">
    <source>
        <dbReference type="ARBA" id="ARBA00022827"/>
    </source>
</evidence>
<keyword evidence="13" id="KW-0732">Signal</keyword>
<feature type="chain" id="PRO_5046777336" description="FAD:protein FMN transferase" evidence="13">
    <location>
        <begin position="23"/>
        <end position="326"/>
    </location>
</feature>
<dbReference type="Gene3D" id="3.10.520.10">
    <property type="entry name" value="ApbE-like domains"/>
    <property type="match status" value="1"/>
</dbReference>
<evidence type="ECO:0000256" key="10">
    <source>
        <dbReference type="ARBA" id="ARBA00031306"/>
    </source>
</evidence>
<dbReference type="PANTHER" id="PTHR30040:SF2">
    <property type="entry name" value="FAD:PROTEIN FMN TRANSFERASE"/>
    <property type="match status" value="1"/>
</dbReference>
<protein>
    <recommendedName>
        <fullName evidence="4 12">FAD:protein FMN transferase</fullName>
        <ecNumber evidence="3 12">2.7.1.180</ecNumber>
    </recommendedName>
    <alternativeName>
        <fullName evidence="10 12">Flavin transferase</fullName>
    </alternativeName>
</protein>
<keyword evidence="9 12" id="KW-0460">Magnesium</keyword>
<keyword evidence="7 12" id="KW-0479">Metal-binding</keyword>
<keyword evidence="6 12" id="KW-0808">Transferase</keyword>
<comment type="similarity">
    <text evidence="2 12">Belongs to the ApbE family.</text>
</comment>
<comment type="caution">
    <text evidence="14">The sequence shown here is derived from an EMBL/GenBank/DDBJ whole genome shotgun (WGS) entry which is preliminary data.</text>
</comment>
<keyword evidence="5 12" id="KW-0285">Flavoprotein</keyword>
<dbReference type="EMBL" id="JAEVLS010000007">
    <property type="protein sequence ID" value="MBM0108234.1"/>
    <property type="molecule type" value="Genomic_DNA"/>
</dbReference>
<evidence type="ECO:0000256" key="9">
    <source>
        <dbReference type="ARBA" id="ARBA00022842"/>
    </source>
</evidence>
<dbReference type="SUPFAM" id="SSF143631">
    <property type="entry name" value="ApbE-like"/>
    <property type="match status" value="1"/>
</dbReference>
<dbReference type="InterPro" id="IPR024932">
    <property type="entry name" value="ApbE"/>
</dbReference>
<comment type="cofactor">
    <cofactor evidence="1">
        <name>Mg(2+)</name>
        <dbReference type="ChEBI" id="CHEBI:18420"/>
    </cofactor>
</comment>
<dbReference type="Proteomes" id="UP000661077">
    <property type="component" value="Unassembled WGS sequence"/>
</dbReference>
<gene>
    <name evidence="14" type="ORF">JM946_26185</name>
</gene>
<evidence type="ECO:0000256" key="12">
    <source>
        <dbReference type="PIRNR" id="PIRNR006268"/>
    </source>
</evidence>
<evidence type="ECO:0000256" key="3">
    <source>
        <dbReference type="ARBA" id="ARBA00011955"/>
    </source>
</evidence>
<feature type="signal peptide" evidence="13">
    <location>
        <begin position="1"/>
        <end position="22"/>
    </location>
</feature>
<proteinExistence type="inferred from homology"/>
<evidence type="ECO:0000313" key="14">
    <source>
        <dbReference type="EMBL" id="MBM0108234.1"/>
    </source>
</evidence>
<evidence type="ECO:0000313" key="15">
    <source>
        <dbReference type="Proteomes" id="UP000661077"/>
    </source>
</evidence>
<dbReference type="PIRSF" id="PIRSF006268">
    <property type="entry name" value="ApbE"/>
    <property type="match status" value="1"/>
</dbReference>
<dbReference type="Pfam" id="PF02424">
    <property type="entry name" value="ApbE"/>
    <property type="match status" value="1"/>
</dbReference>
<dbReference type="GO" id="GO:0016740">
    <property type="term" value="F:transferase activity"/>
    <property type="evidence" value="ECO:0007669"/>
    <property type="project" value="UniProtKB-KW"/>
</dbReference>
<reference evidence="14 15" key="1">
    <citation type="journal article" date="2021" name="Int. J. Syst. Evol. Microbiol.">
        <title>Steroidobacter gossypii sp. nov., isolated from soil of cotton cropping field.</title>
        <authorList>
            <person name="Huang R."/>
            <person name="Yang S."/>
            <person name="Zhen C."/>
            <person name="Liu W."/>
        </authorList>
    </citation>
    <scope>NUCLEOTIDE SEQUENCE [LARGE SCALE GENOMIC DNA]</scope>
    <source>
        <strain evidence="14 15">S1-65</strain>
    </source>
</reference>
<evidence type="ECO:0000256" key="11">
    <source>
        <dbReference type="ARBA" id="ARBA00048540"/>
    </source>
</evidence>
<dbReference type="InterPro" id="IPR003374">
    <property type="entry name" value="ApbE-like_sf"/>
</dbReference>
<evidence type="ECO:0000256" key="7">
    <source>
        <dbReference type="ARBA" id="ARBA00022723"/>
    </source>
</evidence>
<evidence type="ECO:0000256" key="1">
    <source>
        <dbReference type="ARBA" id="ARBA00001946"/>
    </source>
</evidence>
<sequence length="326" mass="35797">MKPLLMLSLALLPLLQTGTARAEWMERVEDGIMGTRIVVELWATDRAQGSAAIEAVLAEMRRVDQAMSTYKPTSELSIVNARAAQEPIKISQELFDLLSTSLEYSRITDGAFDVTYASVGYMYDFRKHVRPDEKQIAAALPGINYRHVELDRKNGTVHFARPGVRIDLGGIGKGHAVDRGIAVLQARGIDHALVTAGGDSRIIGDRFGKPWVVGIRHPDRKDEVIARIPLEDAALSTSGDYERYFDENGVRYHHIINPKTGHSASKVRSATIIGPTATRTDGLSKTAFVLGPEKAIEIYNRLEDVDAVLVTPEGKVLYTEGLAPPE</sequence>
<accession>A0ABS1X4R7</accession>
<organism evidence="14 15">
    <name type="scientific">Steroidobacter gossypii</name>
    <dbReference type="NCBI Taxonomy" id="2805490"/>
    <lineage>
        <taxon>Bacteria</taxon>
        <taxon>Pseudomonadati</taxon>
        <taxon>Pseudomonadota</taxon>
        <taxon>Gammaproteobacteria</taxon>
        <taxon>Steroidobacterales</taxon>
        <taxon>Steroidobacteraceae</taxon>
        <taxon>Steroidobacter</taxon>
    </lineage>
</organism>
<dbReference type="EC" id="2.7.1.180" evidence="3 12"/>
<evidence type="ECO:0000256" key="4">
    <source>
        <dbReference type="ARBA" id="ARBA00016337"/>
    </source>
</evidence>
<evidence type="ECO:0000256" key="6">
    <source>
        <dbReference type="ARBA" id="ARBA00022679"/>
    </source>
</evidence>
<dbReference type="PANTHER" id="PTHR30040">
    <property type="entry name" value="THIAMINE BIOSYNTHESIS LIPOPROTEIN APBE"/>
    <property type="match status" value="1"/>
</dbReference>
<comment type="catalytic activity">
    <reaction evidence="11 12">
        <text>L-threonyl-[protein] + FAD = FMN-L-threonyl-[protein] + AMP + H(+)</text>
        <dbReference type="Rhea" id="RHEA:36847"/>
        <dbReference type="Rhea" id="RHEA-COMP:11060"/>
        <dbReference type="Rhea" id="RHEA-COMP:11061"/>
        <dbReference type="ChEBI" id="CHEBI:15378"/>
        <dbReference type="ChEBI" id="CHEBI:30013"/>
        <dbReference type="ChEBI" id="CHEBI:57692"/>
        <dbReference type="ChEBI" id="CHEBI:74257"/>
        <dbReference type="ChEBI" id="CHEBI:456215"/>
        <dbReference type="EC" id="2.7.1.180"/>
    </reaction>
</comment>
<keyword evidence="15" id="KW-1185">Reference proteome</keyword>
<evidence type="ECO:0000256" key="2">
    <source>
        <dbReference type="ARBA" id="ARBA00008282"/>
    </source>
</evidence>
<evidence type="ECO:0000256" key="5">
    <source>
        <dbReference type="ARBA" id="ARBA00022630"/>
    </source>
</evidence>
<name>A0ABS1X4R7_9GAMM</name>